<evidence type="ECO:0000256" key="1">
    <source>
        <dbReference type="SAM" id="Phobius"/>
    </source>
</evidence>
<feature type="transmembrane region" description="Helical" evidence="1">
    <location>
        <begin position="15"/>
        <end position="32"/>
    </location>
</feature>
<reference evidence="2 3" key="1">
    <citation type="submission" date="2015-01" db="EMBL/GenBank/DDBJ databases">
        <title>Genome sequencing of Jeotgalibacillus soli.</title>
        <authorList>
            <person name="Goh K.M."/>
            <person name="Chan K.-G."/>
            <person name="Yaakop A.S."/>
            <person name="Ee R."/>
            <person name="Gan H.M."/>
            <person name="Chan C.S."/>
        </authorList>
    </citation>
    <scope>NUCLEOTIDE SEQUENCE [LARGE SCALE GENOMIC DNA]</scope>
    <source>
        <strain evidence="2 3">P9</strain>
    </source>
</reference>
<organism evidence="2 3">
    <name type="scientific">Jeotgalibacillus soli</name>
    <dbReference type="NCBI Taxonomy" id="889306"/>
    <lineage>
        <taxon>Bacteria</taxon>
        <taxon>Bacillati</taxon>
        <taxon>Bacillota</taxon>
        <taxon>Bacilli</taxon>
        <taxon>Bacillales</taxon>
        <taxon>Caryophanaceae</taxon>
        <taxon>Jeotgalibacillus</taxon>
    </lineage>
</organism>
<feature type="transmembrane region" description="Helical" evidence="1">
    <location>
        <begin position="72"/>
        <end position="96"/>
    </location>
</feature>
<name>A0A0C2VL42_9BACL</name>
<keyword evidence="1" id="KW-0812">Transmembrane</keyword>
<dbReference type="OrthoDB" id="9815750at2"/>
<evidence type="ECO:0000313" key="3">
    <source>
        <dbReference type="Proteomes" id="UP000031938"/>
    </source>
</evidence>
<dbReference type="STRING" id="889306.KP78_10800"/>
<feature type="transmembrane region" description="Helical" evidence="1">
    <location>
        <begin position="44"/>
        <end position="66"/>
    </location>
</feature>
<evidence type="ECO:0000313" key="2">
    <source>
        <dbReference type="EMBL" id="KIL49612.1"/>
    </source>
</evidence>
<keyword evidence="1" id="KW-0472">Membrane</keyword>
<dbReference type="RefSeq" id="WP_041086851.1">
    <property type="nucleotide sequence ID" value="NZ_JXRP01000009.1"/>
</dbReference>
<gene>
    <name evidence="2" type="ORF">KP78_10800</name>
</gene>
<accession>A0A0C2VL42</accession>
<evidence type="ECO:0008006" key="4">
    <source>
        <dbReference type="Google" id="ProtNLM"/>
    </source>
</evidence>
<keyword evidence="3" id="KW-1185">Reference proteome</keyword>
<dbReference type="AlphaFoldDB" id="A0A0C2VL42"/>
<sequence length="161" mass="18685">MKLIDLRIILNDGKASLYDWLLLLISLWYIIPKFNNVVKINKRVHLAILASLLGVFYMMVVIFLFFPEIMDMRYMAFLIIFSIAQSTGVILFVSFIEKARREISPNIQVRKLEKLKTVSEIAASISPKIRNPLTVTKGLIQLLRDLDLTEEKKNFYISFSL</sequence>
<dbReference type="PATRIC" id="fig|889306.3.peg.1086"/>
<keyword evidence="1" id="KW-1133">Transmembrane helix</keyword>
<comment type="caution">
    <text evidence="2">The sequence shown here is derived from an EMBL/GenBank/DDBJ whole genome shotgun (WGS) entry which is preliminary data.</text>
</comment>
<proteinExistence type="predicted"/>
<protein>
    <recommendedName>
        <fullName evidence="4">Histidine kinase</fullName>
    </recommendedName>
</protein>
<dbReference type="Proteomes" id="UP000031938">
    <property type="component" value="Unassembled WGS sequence"/>
</dbReference>
<dbReference type="EMBL" id="JXRP01000009">
    <property type="protein sequence ID" value="KIL49612.1"/>
    <property type="molecule type" value="Genomic_DNA"/>
</dbReference>